<reference evidence="1" key="1">
    <citation type="submission" date="2018-02" db="EMBL/GenBank/DDBJ databases">
        <title>Rhizophora mucronata_Transcriptome.</title>
        <authorList>
            <person name="Meera S.P."/>
            <person name="Sreeshan A."/>
            <person name="Augustine A."/>
        </authorList>
    </citation>
    <scope>NUCLEOTIDE SEQUENCE</scope>
    <source>
        <tissue evidence="1">Leaf</tissue>
    </source>
</reference>
<dbReference type="AlphaFoldDB" id="A0A2P2P9W6"/>
<evidence type="ECO:0000313" key="1">
    <source>
        <dbReference type="EMBL" id="MBX51560.1"/>
    </source>
</evidence>
<proteinExistence type="predicted"/>
<sequence>MSTPDVNSPYIGNNLTFLIVFDWKCS</sequence>
<organism evidence="1">
    <name type="scientific">Rhizophora mucronata</name>
    <name type="common">Asiatic mangrove</name>
    <dbReference type="NCBI Taxonomy" id="61149"/>
    <lineage>
        <taxon>Eukaryota</taxon>
        <taxon>Viridiplantae</taxon>
        <taxon>Streptophyta</taxon>
        <taxon>Embryophyta</taxon>
        <taxon>Tracheophyta</taxon>
        <taxon>Spermatophyta</taxon>
        <taxon>Magnoliopsida</taxon>
        <taxon>eudicotyledons</taxon>
        <taxon>Gunneridae</taxon>
        <taxon>Pentapetalae</taxon>
        <taxon>rosids</taxon>
        <taxon>fabids</taxon>
        <taxon>Malpighiales</taxon>
        <taxon>Rhizophoraceae</taxon>
        <taxon>Rhizophora</taxon>
    </lineage>
</organism>
<name>A0A2P2P9W6_RHIMU</name>
<protein>
    <submittedName>
        <fullName evidence="1">Uncharacterized protein</fullName>
    </submittedName>
</protein>
<dbReference type="EMBL" id="GGEC01071076">
    <property type="protein sequence ID" value="MBX51560.1"/>
    <property type="molecule type" value="Transcribed_RNA"/>
</dbReference>
<accession>A0A2P2P9W6</accession>